<dbReference type="STRING" id="797114.C475_10418"/>
<protein>
    <submittedName>
        <fullName evidence="1">Uncharacterized protein</fullName>
    </submittedName>
</protein>
<accession>M0CQT5</accession>
<proteinExistence type="predicted"/>
<keyword evidence="2" id="KW-1185">Reference proteome</keyword>
<sequence length="76" mass="8293">MDEIAEDVLSTPPDADEECSVCGESIPIEDGVVPPAGEEYAVLRAADPQSAGVMTERWVHRECLRTYLKESGADER</sequence>
<name>M0CQT5_9EURY</name>
<dbReference type="Proteomes" id="UP000011626">
    <property type="component" value="Unassembled WGS sequence"/>
</dbReference>
<reference evidence="1 2" key="1">
    <citation type="journal article" date="2014" name="PLoS Genet.">
        <title>Phylogenetically driven sequencing of extremely halophilic archaea reveals strategies for static and dynamic osmo-response.</title>
        <authorList>
            <person name="Becker E.A."/>
            <person name="Seitzer P.M."/>
            <person name="Tritt A."/>
            <person name="Larsen D."/>
            <person name="Krusor M."/>
            <person name="Yao A.I."/>
            <person name="Wu D."/>
            <person name="Madern D."/>
            <person name="Eisen J.A."/>
            <person name="Darling A.E."/>
            <person name="Facciotti M.T."/>
        </authorList>
    </citation>
    <scope>NUCLEOTIDE SEQUENCE [LARGE SCALE GENOMIC DNA]</scope>
    <source>
        <strain evidence="1 2">2-9-1</strain>
    </source>
</reference>
<comment type="caution">
    <text evidence="1">The sequence shown here is derived from an EMBL/GenBank/DDBJ whole genome shotgun (WGS) entry which is preliminary data.</text>
</comment>
<dbReference type="OrthoDB" id="232696at2157"/>
<evidence type="ECO:0000313" key="2">
    <source>
        <dbReference type="Proteomes" id="UP000011626"/>
    </source>
</evidence>
<organism evidence="1 2">
    <name type="scientific">Halosimplex carlsbadense 2-9-1</name>
    <dbReference type="NCBI Taxonomy" id="797114"/>
    <lineage>
        <taxon>Archaea</taxon>
        <taxon>Methanobacteriati</taxon>
        <taxon>Methanobacteriota</taxon>
        <taxon>Stenosarchaea group</taxon>
        <taxon>Halobacteria</taxon>
        <taxon>Halobacteriales</taxon>
        <taxon>Haloarculaceae</taxon>
        <taxon>Halosimplex</taxon>
    </lineage>
</organism>
<evidence type="ECO:0000313" key="1">
    <source>
        <dbReference type="EMBL" id="ELZ25610.1"/>
    </source>
</evidence>
<dbReference type="EMBL" id="AOIU01000024">
    <property type="protein sequence ID" value="ELZ25610.1"/>
    <property type="molecule type" value="Genomic_DNA"/>
</dbReference>
<dbReference type="AlphaFoldDB" id="M0CQT5"/>
<dbReference type="RefSeq" id="WP_006883758.1">
    <property type="nucleotide sequence ID" value="NZ_AOIU01000024.1"/>
</dbReference>
<gene>
    <name evidence="1" type="ORF">C475_10418</name>
</gene>